<organism evidence="7 8">
    <name type="scientific">Novipirellula artificiosorum</name>
    <dbReference type="NCBI Taxonomy" id="2528016"/>
    <lineage>
        <taxon>Bacteria</taxon>
        <taxon>Pseudomonadati</taxon>
        <taxon>Planctomycetota</taxon>
        <taxon>Planctomycetia</taxon>
        <taxon>Pirellulales</taxon>
        <taxon>Pirellulaceae</taxon>
        <taxon>Novipirellula</taxon>
    </lineage>
</organism>
<dbReference type="InterPro" id="IPR017850">
    <property type="entry name" value="Alkaline_phosphatase_core_sf"/>
</dbReference>
<gene>
    <name evidence="7" type="primary">atsA_81</name>
    <name evidence="7" type="ORF">Poly41_49220</name>
</gene>
<evidence type="ECO:0000313" key="8">
    <source>
        <dbReference type="Proteomes" id="UP000319143"/>
    </source>
</evidence>
<protein>
    <submittedName>
        <fullName evidence="7">Arylsulfatase</fullName>
        <ecNumber evidence="7">3.1.6.1</ecNumber>
    </submittedName>
</protein>
<dbReference type="Gene3D" id="3.40.720.10">
    <property type="entry name" value="Alkaline Phosphatase, subunit A"/>
    <property type="match status" value="1"/>
</dbReference>
<dbReference type="Gene3D" id="3.30.1120.10">
    <property type="match status" value="1"/>
</dbReference>
<dbReference type="GO" id="GO:0046872">
    <property type="term" value="F:metal ion binding"/>
    <property type="evidence" value="ECO:0007669"/>
    <property type="project" value="UniProtKB-KW"/>
</dbReference>
<dbReference type="OrthoDB" id="9783154at2"/>
<keyword evidence="4" id="KW-0106">Calcium</keyword>
<evidence type="ECO:0000256" key="2">
    <source>
        <dbReference type="ARBA" id="ARBA00022723"/>
    </source>
</evidence>
<evidence type="ECO:0000313" key="7">
    <source>
        <dbReference type="EMBL" id="TWU33922.1"/>
    </source>
</evidence>
<dbReference type="PANTHER" id="PTHR42693:SF53">
    <property type="entry name" value="ENDO-4-O-SULFATASE"/>
    <property type="match status" value="1"/>
</dbReference>
<dbReference type="InterPro" id="IPR024607">
    <property type="entry name" value="Sulfatase_CS"/>
</dbReference>
<evidence type="ECO:0000256" key="3">
    <source>
        <dbReference type="ARBA" id="ARBA00022801"/>
    </source>
</evidence>
<dbReference type="CDD" id="cd16143">
    <property type="entry name" value="ARS_like"/>
    <property type="match status" value="1"/>
</dbReference>
<dbReference type="AlphaFoldDB" id="A0A5C6DAK5"/>
<comment type="caution">
    <text evidence="7">The sequence shown here is derived from an EMBL/GenBank/DDBJ whole genome shotgun (WGS) entry which is preliminary data.</text>
</comment>
<comment type="similarity">
    <text evidence="1">Belongs to the sulfatase family.</text>
</comment>
<keyword evidence="8" id="KW-1185">Reference proteome</keyword>
<dbReference type="PROSITE" id="PS00523">
    <property type="entry name" value="SULFATASE_1"/>
    <property type="match status" value="1"/>
</dbReference>
<evidence type="ECO:0000256" key="4">
    <source>
        <dbReference type="ARBA" id="ARBA00022837"/>
    </source>
</evidence>
<dbReference type="SUPFAM" id="SSF53649">
    <property type="entry name" value="Alkaline phosphatase-like"/>
    <property type="match status" value="1"/>
</dbReference>
<dbReference type="InterPro" id="IPR050738">
    <property type="entry name" value="Sulfatase"/>
</dbReference>
<evidence type="ECO:0000256" key="1">
    <source>
        <dbReference type="ARBA" id="ARBA00008779"/>
    </source>
</evidence>
<accession>A0A5C6DAK5</accession>
<feature type="domain" description="Sulfatase N-terminal" evidence="6">
    <location>
        <begin position="22"/>
        <end position="376"/>
    </location>
</feature>
<proteinExistence type="inferred from homology"/>
<dbReference type="RefSeq" id="WP_146529380.1">
    <property type="nucleotide sequence ID" value="NZ_SJPV01000009.1"/>
</dbReference>
<dbReference type="Proteomes" id="UP000319143">
    <property type="component" value="Unassembled WGS sequence"/>
</dbReference>
<evidence type="ECO:0000256" key="5">
    <source>
        <dbReference type="SAM" id="SignalP"/>
    </source>
</evidence>
<sequence precursor="true">MKLLASFFLALVPCFANGAEKPNIVFILSDDVGTGDIKCYYPSSKVMTPHIDQLASQGMKFTQAYANGAVCSPSRYALLTGAYPCRGPLRSEPARYTTPLTINPNALSLPRFMKQQGYRTAHIGKWHLGYGESGIKNWAGLIKPGPLEIGFDYTLGLPTNHSDGFKTYVENHRLKWLKDSVLHLDGKPDTSQLTEIRYDDEVDSTLTAKAIEFIKEDSTKPFFVYLALVATHTHITPRADFRGTSQIGQLGDYIHELDYHVGEIMATLDELGIADKTVLIFTSDNGGMKSDVGGAGKNLNLRSEANDVALKSKTAKTDAREKFGHKTNGDLQGYKGSNFEGGFRVPFIVRWPGKVAAGTESNQTITLADTLATTAGILNQQLPKTAGVDSFDFSPVLLGKRVGEPIRTTTILQTGHGLLAFRHGDWKLRCTRAPDWTGEKVTLPKDSPELYNLATDPTESTDLAESEPERVQQMQMLLLKLLRKGRS</sequence>
<feature type="chain" id="PRO_5022721736" evidence="5">
    <location>
        <begin position="19"/>
        <end position="487"/>
    </location>
</feature>
<evidence type="ECO:0000259" key="6">
    <source>
        <dbReference type="Pfam" id="PF00884"/>
    </source>
</evidence>
<dbReference type="EMBL" id="SJPV01000009">
    <property type="protein sequence ID" value="TWU33922.1"/>
    <property type="molecule type" value="Genomic_DNA"/>
</dbReference>
<feature type="signal peptide" evidence="5">
    <location>
        <begin position="1"/>
        <end position="18"/>
    </location>
</feature>
<name>A0A5C6DAK5_9BACT</name>
<keyword evidence="3 7" id="KW-0378">Hydrolase</keyword>
<dbReference type="GO" id="GO:0004065">
    <property type="term" value="F:arylsulfatase activity"/>
    <property type="evidence" value="ECO:0007669"/>
    <property type="project" value="UniProtKB-EC"/>
</dbReference>
<dbReference type="InterPro" id="IPR000917">
    <property type="entry name" value="Sulfatase_N"/>
</dbReference>
<keyword evidence="2" id="KW-0479">Metal-binding</keyword>
<dbReference type="Pfam" id="PF00884">
    <property type="entry name" value="Sulfatase"/>
    <property type="match status" value="1"/>
</dbReference>
<dbReference type="PANTHER" id="PTHR42693">
    <property type="entry name" value="ARYLSULFATASE FAMILY MEMBER"/>
    <property type="match status" value="1"/>
</dbReference>
<dbReference type="EC" id="3.1.6.1" evidence="7"/>
<dbReference type="PROSITE" id="PS00149">
    <property type="entry name" value="SULFATASE_2"/>
    <property type="match status" value="1"/>
</dbReference>
<reference evidence="7 8" key="1">
    <citation type="submission" date="2019-02" db="EMBL/GenBank/DDBJ databases">
        <title>Deep-cultivation of Planctomycetes and their phenomic and genomic characterization uncovers novel biology.</title>
        <authorList>
            <person name="Wiegand S."/>
            <person name="Jogler M."/>
            <person name="Boedeker C."/>
            <person name="Pinto D."/>
            <person name="Vollmers J."/>
            <person name="Rivas-Marin E."/>
            <person name="Kohn T."/>
            <person name="Peeters S.H."/>
            <person name="Heuer A."/>
            <person name="Rast P."/>
            <person name="Oberbeckmann S."/>
            <person name="Bunk B."/>
            <person name="Jeske O."/>
            <person name="Meyerdierks A."/>
            <person name="Storesund J.E."/>
            <person name="Kallscheuer N."/>
            <person name="Luecker S."/>
            <person name="Lage O.M."/>
            <person name="Pohl T."/>
            <person name="Merkel B.J."/>
            <person name="Hornburger P."/>
            <person name="Mueller R.-W."/>
            <person name="Bruemmer F."/>
            <person name="Labrenz M."/>
            <person name="Spormann A.M."/>
            <person name="Op Den Camp H."/>
            <person name="Overmann J."/>
            <person name="Amann R."/>
            <person name="Jetten M.S.M."/>
            <person name="Mascher T."/>
            <person name="Medema M.H."/>
            <person name="Devos D.P."/>
            <person name="Kaster A.-K."/>
            <person name="Ovreas L."/>
            <person name="Rohde M."/>
            <person name="Galperin M.Y."/>
            <person name="Jogler C."/>
        </authorList>
    </citation>
    <scope>NUCLEOTIDE SEQUENCE [LARGE SCALE GENOMIC DNA]</scope>
    <source>
        <strain evidence="7 8">Poly41</strain>
    </source>
</reference>
<keyword evidence="5" id="KW-0732">Signal</keyword>